<keyword evidence="2" id="KW-0732">Signal</keyword>
<reference evidence="3 4" key="3">
    <citation type="submission" date="2019-11" db="EMBL/GenBank/DDBJ databases">
        <title>A de novo genome assembly of a pear dwarfing rootstock.</title>
        <authorList>
            <person name="Wang F."/>
            <person name="Wang J."/>
            <person name="Li S."/>
            <person name="Zhang Y."/>
            <person name="Fang M."/>
            <person name="Ma L."/>
            <person name="Zhao Y."/>
            <person name="Jiang S."/>
        </authorList>
    </citation>
    <scope>NUCLEOTIDE SEQUENCE [LARGE SCALE GENOMIC DNA]</scope>
    <source>
        <strain evidence="3">S2</strain>
        <tissue evidence="3">Leaf</tissue>
    </source>
</reference>
<feature type="compositionally biased region" description="Low complexity" evidence="1">
    <location>
        <begin position="87"/>
        <end position="105"/>
    </location>
</feature>
<dbReference type="EMBL" id="SMOL01000402">
    <property type="protein sequence ID" value="KAB2615452.1"/>
    <property type="molecule type" value="Genomic_DNA"/>
</dbReference>
<dbReference type="OrthoDB" id="1165612at2759"/>
<reference evidence="4" key="2">
    <citation type="submission" date="2019-10" db="EMBL/GenBank/DDBJ databases">
        <title>A de novo genome assembly of a pear dwarfing rootstock.</title>
        <authorList>
            <person name="Wang F."/>
            <person name="Wang J."/>
            <person name="Li S."/>
            <person name="Zhang Y."/>
            <person name="Fang M."/>
            <person name="Ma L."/>
            <person name="Zhao Y."/>
            <person name="Jiang S."/>
        </authorList>
    </citation>
    <scope>NUCLEOTIDE SEQUENCE [LARGE SCALE GENOMIC DNA]</scope>
</reference>
<feature type="region of interest" description="Disordered" evidence="1">
    <location>
        <begin position="151"/>
        <end position="182"/>
    </location>
</feature>
<dbReference type="Proteomes" id="UP000327157">
    <property type="component" value="Chromosome 3"/>
</dbReference>
<feature type="region of interest" description="Disordered" evidence="1">
    <location>
        <begin position="58"/>
        <end position="105"/>
    </location>
</feature>
<reference evidence="3 4" key="1">
    <citation type="submission" date="2019-09" db="EMBL/GenBank/DDBJ databases">
        <authorList>
            <person name="Ou C."/>
        </authorList>
    </citation>
    <scope>NUCLEOTIDE SEQUENCE [LARGE SCALE GENOMIC DNA]</scope>
    <source>
        <strain evidence="3">S2</strain>
        <tissue evidence="3">Leaf</tissue>
    </source>
</reference>
<feature type="compositionally biased region" description="Pro residues" evidence="1">
    <location>
        <begin position="58"/>
        <end position="70"/>
    </location>
</feature>
<feature type="chain" id="PRO_5024349619" evidence="2">
    <location>
        <begin position="24"/>
        <end position="182"/>
    </location>
</feature>
<evidence type="ECO:0000313" key="3">
    <source>
        <dbReference type="EMBL" id="KAB2615452.1"/>
    </source>
</evidence>
<sequence length="182" mass="19359">MFPAKLAFVTALSLSIFFNLVVAAKEVTRNANPSPTDNCANCPSCQCPPSVPTPGYPLYGPPPPAPPPTSSPGYPYGGVPPPPPPRGQGKCPPTQPGQCCQQYPQNPQYLSPPGGYVPYPDDNHAANSSPFSIFLSVMMVMQPNLVSPLSKTLQPTRAIPSKASPVEKSDNNRLTQRPVYVT</sequence>
<proteinExistence type="predicted"/>
<keyword evidence="4" id="KW-1185">Reference proteome</keyword>
<protein>
    <submittedName>
        <fullName evidence="3">Cytokinesis protein sepA</fullName>
    </submittedName>
</protein>
<accession>A0A5N5GPA0</accession>
<comment type="caution">
    <text evidence="3">The sequence shown here is derived from an EMBL/GenBank/DDBJ whole genome shotgun (WGS) entry which is preliminary data.</text>
</comment>
<evidence type="ECO:0000256" key="1">
    <source>
        <dbReference type="SAM" id="MobiDB-lite"/>
    </source>
</evidence>
<feature type="signal peptide" evidence="2">
    <location>
        <begin position="1"/>
        <end position="23"/>
    </location>
</feature>
<dbReference type="AlphaFoldDB" id="A0A5N5GPA0"/>
<gene>
    <name evidence="3" type="ORF">D8674_022040</name>
</gene>
<evidence type="ECO:0000313" key="4">
    <source>
        <dbReference type="Proteomes" id="UP000327157"/>
    </source>
</evidence>
<evidence type="ECO:0000256" key="2">
    <source>
        <dbReference type="SAM" id="SignalP"/>
    </source>
</evidence>
<name>A0A5N5GPA0_9ROSA</name>
<organism evidence="3 4">
    <name type="scientific">Pyrus ussuriensis x Pyrus communis</name>
    <dbReference type="NCBI Taxonomy" id="2448454"/>
    <lineage>
        <taxon>Eukaryota</taxon>
        <taxon>Viridiplantae</taxon>
        <taxon>Streptophyta</taxon>
        <taxon>Embryophyta</taxon>
        <taxon>Tracheophyta</taxon>
        <taxon>Spermatophyta</taxon>
        <taxon>Magnoliopsida</taxon>
        <taxon>eudicotyledons</taxon>
        <taxon>Gunneridae</taxon>
        <taxon>Pentapetalae</taxon>
        <taxon>rosids</taxon>
        <taxon>fabids</taxon>
        <taxon>Rosales</taxon>
        <taxon>Rosaceae</taxon>
        <taxon>Amygdaloideae</taxon>
        <taxon>Maleae</taxon>
        <taxon>Pyrus</taxon>
    </lineage>
</organism>